<dbReference type="Pfam" id="PF01098">
    <property type="entry name" value="FTSW_RODA_SPOVE"/>
    <property type="match status" value="1"/>
</dbReference>
<evidence type="ECO:0000256" key="6">
    <source>
        <dbReference type="SAM" id="Phobius"/>
    </source>
</evidence>
<dbReference type="PANTHER" id="PTHR30474">
    <property type="entry name" value="CELL CYCLE PROTEIN"/>
    <property type="match status" value="1"/>
</dbReference>
<feature type="transmembrane region" description="Helical" evidence="6">
    <location>
        <begin position="177"/>
        <end position="196"/>
    </location>
</feature>
<evidence type="ECO:0000256" key="4">
    <source>
        <dbReference type="ARBA" id="ARBA00022989"/>
    </source>
</evidence>
<proteinExistence type="predicted"/>
<feature type="transmembrane region" description="Helical" evidence="6">
    <location>
        <begin position="295"/>
        <end position="314"/>
    </location>
</feature>
<feature type="transmembrane region" description="Helical" evidence="6">
    <location>
        <begin position="98"/>
        <end position="118"/>
    </location>
</feature>
<gene>
    <name evidence="7" type="ORF">COS61_00300</name>
</gene>
<comment type="caution">
    <text evidence="7">The sequence shown here is derived from an EMBL/GenBank/DDBJ whole genome shotgun (WGS) entry which is preliminary data.</text>
</comment>
<dbReference type="GO" id="GO:0015648">
    <property type="term" value="F:lipid-linked peptidoglycan transporter activity"/>
    <property type="evidence" value="ECO:0007669"/>
    <property type="project" value="TreeGrafter"/>
</dbReference>
<dbReference type="PROSITE" id="PS00428">
    <property type="entry name" value="FTSW_RODA_SPOVE"/>
    <property type="match status" value="1"/>
</dbReference>
<protein>
    <recommendedName>
        <fullName evidence="9">Rod shape-determining protein RodA</fullName>
    </recommendedName>
</protein>
<dbReference type="InterPro" id="IPR018365">
    <property type="entry name" value="Cell_cycle_FtsW-rel_CS"/>
</dbReference>
<comment type="subcellular location">
    <subcellularLocation>
        <location evidence="1">Membrane</location>
        <topology evidence="1">Multi-pass membrane protein</topology>
    </subcellularLocation>
</comment>
<feature type="transmembrane region" description="Helical" evidence="6">
    <location>
        <begin position="154"/>
        <end position="170"/>
    </location>
</feature>
<name>A0A2M7B6B2_9BACT</name>
<reference evidence="8" key="1">
    <citation type="submission" date="2017-09" db="EMBL/GenBank/DDBJ databases">
        <title>Depth-based differentiation of microbial function through sediment-hosted aquifers and enrichment of novel symbionts in the deep terrestrial subsurface.</title>
        <authorList>
            <person name="Probst A.J."/>
            <person name="Ladd B."/>
            <person name="Jarett J.K."/>
            <person name="Geller-Mcgrath D.E."/>
            <person name="Sieber C.M.K."/>
            <person name="Emerson J.B."/>
            <person name="Anantharaman K."/>
            <person name="Thomas B.C."/>
            <person name="Malmstrom R."/>
            <person name="Stieglmeier M."/>
            <person name="Klingl A."/>
            <person name="Woyke T."/>
            <person name="Ryan C.M."/>
            <person name="Banfield J.F."/>
        </authorList>
    </citation>
    <scope>NUCLEOTIDE SEQUENCE [LARGE SCALE GENOMIC DNA]</scope>
</reference>
<keyword evidence="4 6" id="KW-1133">Transmembrane helix</keyword>
<sequence length="357" mass="39737">MNTAFLKLFDWRLSFAVLFLTAAGILSLASTAPSLIYKQAAALIIGLFFVFFFIKFDWRPLINYRGVIFGLYILVILFLILTYFWAPTIRGVKGWLTVGGFQFQVSELAKLVLIIVYARFFSRKHVGMARLSNLGTSFVYFAIPAGLVALQPDFGSALILFCLWLGFLLMSGVPWKYLVVGLVIFSVLGIIFWNNILENYQKERILGFFFPNSDPLGVNYNVIQAKIAIGSAGFFGKGFGQGTQVQLGFLPEAQTDFIFAAFTEEMGLLFGFLLIMVFGFLILRIIKIGFNADNNFNRFICLGAVILFIVQFVFNVGSNLGLTPVIGVTFPFLSYGGSSLLTNFILAGIIQSISSRH</sequence>
<feature type="transmembrane region" description="Helical" evidence="6">
    <location>
        <begin position="35"/>
        <end position="54"/>
    </location>
</feature>
<dbReference type="EMBL" id="PEVJ01000009">
    <property type="protein sequence ID" value="PIU98646.1"/>
    <property type="molecule type" value="Genomic_DNA"/>
</dbReference>
<dbReference type="GO" id="GO:0008360">
    <property type="term" value="P:regulation of cell shape"/>
    <property type="evidence" value="ECO:0007669"/>
    <property type="project" value="UniProtKB-KW"/>
</dbReference>
<keyword evidence="3" id="KW-0133">Cell shape</keyword>
<dbReference type="InterPro" id="IPR001182">
    <property type="entry name" value="FtsW/RodA"/>
</dbReference>
<evidence type="ECO:0000256" key="2">
    <source>
        <dbReference type="ARBA" id="ARBA00022692"/>
    </source>
</evidence>
<evidence type="ECO:0008006" key="9">
    <source>
        <dbReference type="Google" id="ProtNLM"/>
    </source>
</evidence>
<evidence type="ECO:0000256" key="5">
    <source>
        <dbReference type="ARBA" id="ARBA00023136"/>
    </source>
</evidence>
<accession>A0A2M7B6B2</accession>
<dbReference type="GO" id="GO:0051301">
    <property type="term" value="P:cell division"/>
    <property type="evidence" value="ECO:0007669"/>
    <property type="project" value="InterPro"/>
</dbReference>
<feature type="transmembrane region" description="Helical" evidence="6">
    <location>
        <begin position="12"/>
        <end position="29"/>
    </location>
</feature>
<evidence type="ECO:0000313" key="8">
    <source>
        <dbReference type="Proteomes" id="UP000228949"/>
    </source>
</evidence>
<keyword evidence="5 6" id="KW-0472">Membrane</keyword>
<feature type="transmembrane region" description="Helical" evidence="6">
    <location>
        <begin position="257"/>
        <end position="283"/>
    </location>
</feature>
<dbReference type="AlphaFoldDB" id="A0A2M7B6B2"/>
<dbReference type="PANTHER" id="PTHR30474:SF1">
    <property type="entry name" value="PEPTIDOGLYCAN GLYCOSYLTRANSFERASE MRDB"/>
    <property type="match status" value="1"/>
</dbReference>
<organism evidence="7 8">
    <name type="scientific">Candidatus Wolfebacteria bacterium CG03_land_8_20_14_0_80_40_12</name>
    <dbReference type="NCBI Taxonomy" id="1975069"/>
    <lineage>
        <taxon>Bacteria</taxon>
        <taxon>Candidatus Wolfeibacteriota</taxon>
    </lineage>
</organism>
<feature type="transmembrane region" description="Helical" evidence="6">
    <location>
        <begin position="130"/>
        <end position="148"/>
    </location>
</feature>
<dbReference type="Proteomes" id="UP000228949">
    <property type="component" value="Unassembled WGS sequence"/>
</dbReference>
<evidence type="ECO:0000313" key="7">
    <source>
        <dbReference type="EMBL" id="PIU98646.1"/>
    </source>
</evidence>
<dbReference type="GO" id="GO:0005886">
    <property type="term" value="C:plasma membrane"/>
    <property type="evidence" value="ECO:0007669"/>
    <property type="project" value="TreeGrafter"/>
</dbReference>
<evidence type="ECO:0000256" key="3">
    <source>
        <dbReference type="ARBA" id="ARBA00022960"/>
    </source>
</evidence>
<evidence type="ECO:0000256" key="1">
    <source>
        <dbReference type="ARBA" id="ARBA00004141"/>
    </source>
</evidence>
<feature type="transmembrane region" description="Helical" evidence="6">
    <location>
        <begin position="326"/>
        <end position="350"/>
    </location>
</feature>
<keyword evidence="2 6" id="KW-0812">Transmembrane</keyword>
<feature type="transmembrane region" description="Helical" evidence="6">
    <location>
        <begin position="66"/>
        <end position="86"/>
    </location>
</feature>
<dbReference type="GO" id="GO:0032153">
    <property type="term" value="C:cell division site"/>
    <property type="evidence" value="ECO:0007669"/>
    <property type="project" value="TreeGrafter"/>
</dbReference>